<proteinExistence type="predicted"/>
<feature type="region of interest" description="Disordered" evidence="6">
    <location>
        <begin position="1"/>
        <end position="89"/>
    </location>
</feature>
<feature type="region of interest" description="Disordered" evidence="6">
    <location>
        <begin position="109"/>
        <end position="131"/>
    </location>
</feature>
<evidence type="ECO:0000256" key="6">
    <source>
        <dbReference type="SAM" id="MobiDB-lite"/>
    </source>
</evidence>
<evidence type="ECO:0000313" key="9">
    <source>
        <dbReference type="Proteomes" id="UP001583186"/>
    </source>
</evidence>
<dbReference type="Pfam" id="PF08216">
    <property type="entry name" value="CTNNBL"/>
    <property type="match status" value="2"/>
</dbReference>
<dbReference type="InterPro" id="IPR011989">
    <property type="entry name" value="ARM-like"/>
</dbReference>
<keyword evidence="2" id="KW-0597">Phosphoprotein</keyword>
<keyword evidence="9" id="KW-1185">Reference proteome</keyword>
<dbReference type="InterPro" id="IPR016024">
    <property type="entry name" value="ARM-type_fold"/>
</dbReference>
<comment type="subcellular location">
    <subcellularLocation>
        <location evidence="1">Nucleus</location>
    </subcellularLocation>
</comment>
<evidence type="ECO:0000256" key="5">
    <source>
        <dbReference type="ARBA" id="ARBA00023242"/>
    </source>
</evidence>
<dbReference type="Gene3D" id="1.25.10.10">
    <property type="entry name" value="Leucine-rich Repeat Variant"/>
    <property type="match status" value="1"/>
</dbReference>
<dbReference type="SUPFAM" id="SSF48371">
    <property type="entry name" value="ARM repeat"/>
    <property type="match status" value="1"/>
</dbReference>
<sequence length="676" mass="74312">MTSIDELFKKSGVPSKRKFEPVRDPNEIYKSVKLTPNGGNGNTSRHARVDDAYDDDIEAGPSLPPDEEEEGDYGPAAPPEYDDGDDEEGRFFGGGITKAEASILDYVEGQDGPQAQGGKKQSETAGDGDDPAFDVAWLRKTALAFEKRINRNAELRARYESEPTRFIASEADLDADIKALSILGEHPDLYPEFARLGSVASLVSLLAHDNTDIAISAIEILGELTDEDVDATDDQWTALVDALLDADLVGLLVSNLARLNEDPAVDTDGVDRNGVYYALGIVENLCSLRATRAKDALGSHAPLLQWLLQRIQRKESGNDGGDPVSQNKQYAAEILVTLSYQSPANCQRLVDLDAVDILLQLVAAYRRRDPERGNEEEYMADLFEALTYLVGEGAVDSGEDAKSKSKGKSDEPFTHKGKAKFIEAEGVELCLLVLKEGHKSRAPALKLLDHATSGMYAGDVCRKLVEAGGLKPTFTLFMKGEEDNKHKKSKKNKSKGAESSRLHAGQTAEHLLAIFSTMLRLLPADSPERIRLLAKFVEKDYEKLDQLMALRTAYALRVDAVDRALVDPGREPTYAVDDEETDEERKELADAERLSLRLEAGLFTLQTLDIILAWLIAEDDGAQKKIRSCLAAEAKDGKDAFAVLRTSLQERRDELDLRTPEGKESQEMLTALLEFL</sequence>
<feature type="compositionally biased region" description="Basic and acidic residues" evidence="6">
    <location>
        <begin position="17"/>
        <end position="27"/>
    </location>
</feature>
<evidence type="ECO:0000313" key="8">
    <source>
        <dbReference type="EMBL" id="KAL1891286.1"/>
    </source>
</evidence>
<dbReference type="PANTHER" id="PTHR14978:SF0">
    <property type="entry name" value="BETA-CATENIN-LIKE PROTEIN 1"/>
    <property type="match status" value="1"/>
</dbReference>
<dbReference type="InterPro" id="IPR013180">
    <property type="entry name" value="CTNNBL1_N"/>
</dbReference>
<dbReference type="PANTHER" id="PTHR14978">
    <property type="entry name" value="BETA-CATENIN-LIKE PROTEIN 1 NUCLEAR ASSOCIATED PROTEIN"/>
    <property type="match status" value="1"/>
</dbReference>
<evidence type="ECO:0000256" key="1">
    <source>
        <dbReference type="ARBA" id="ARBA00004123"/>
    </source>
</evidence>
<evidence type="ECO:0000256" key="4">
    <source>
        <dbReference type="ARBA" id="ARBA00023054"/>
    </source>
</evidence>
<name>A0ABR3YSJ8_9PEZI</name>
<reference evidence="8 9" key="1">
    <citation type="journal article" date="2024" name="IMA Fungus">
        <title>IMA Genome - F19 : A genome assembly and annotation guide to empower mycologists, including annotated draft genome sequences of Ceratocystis pirilliformis, Diaporthe australafricana, Fusarium ophioides, Paecilomyces lecythidis, and Sporothrix stenoceras.</title>
        <authorList>
            <person name="Aylward J."/>
            <person name="Wilson A.M."/>
            <person name="Visagie C.M."/>
            <person name="Spraker J."/>
            <person name="Barnes I."/>
            <person name="Buitendag C."/>
            <person name="Ceriani C."/>
            <person name="Del Mar Angel L."/>
            <person name="du Plessis D."/>
            <person name="Fuchs T."/>
            <person name="Gasser K."/>
            <person name="Kramer D."/>
            <person name="Li W."/>
            <person name="Munsamy K."/>
            <person name="Piso A."/>
            <person name="Price J.L."/>
            <person name="Sonnekus B."/>
            <person name="Thomas C."/>
            <person name="van der Nest A."/>
            <person name="van Dijk A."/>
            <person name="van Heerden A."/>
            <person name="van Vuuren N."/>
            <person name="Yilmaz N."/>
            <person name="Duong T.A."/>
            <person name="van der Merwe N.A."/>
            <person name="Wingfield M.J."/>
            <person name="Wingfield B.D."/>
        </authorList>
    </citation>
    <scope>NUCLEOTIDE SEQUENCE [LARGE SCALE GENOMIC DNA]</scope>
    <source>
        <strain evidence="8 9">CMW 5346</strain>
    </source>
</reference>
<accession>A0ABR3YSJ8</accession>
<evidence type="ECO:0000256" key="3">
    <source>
        <dbReference type="ARBA" id="ARBA00022737"/>
    </source>
</evidence>
<protein>
    <recommendedName>
        <fullName evidence="7">Beta-catenin-like protein 1 N-terminal domain-containing protein</fullName>
    </recommendedName>
</protein>
<gene>
    <name evidence="8" type="ORF">Sste5346_007746</name>
</gene>
<feature type="region of interest" description="Disordered" evidence="6">
    <location>
        <begin position="481"/>
        <end position="502"/>
    </location>
</feature>
<organism evidence="8 9">
    <name type="scientific">Sporothrix stenoceras</name>
    <dbReference type="NCBI Taxonomy" id="5173"/>
    <lineage>
        <taxon>Eukaryota</taxon>
        <taxon>Fungi</taxon>
        <taxon>Dikarya</taxon>
        <taxon>Ascomycota</taxon>
        <taxon>Pezizomycotina</taxon>
        <taxon>Sordariomycetes</taxon>
        <taxon>Sordariomycetidae</taxon>
        <taxon>Ophiostomatales</taxon>
        <taxon>Ophiostomataceae</taxon>
        <taxon>Sporothrix</taxon>
    </lineage>
</organism>
<dbReference type="EMBL" id="JAWCUI010000054">
    <property type="protein sequence ID" value="KAL1891286.1"/>
    <property type="molecule type" value="Genomic_DNA"/>
</dbReference>
<evidence type="ECO:0000256" key="2">
    <source>
        <dbReference type="ARBA" id="ARBA00022553"/>
    </source>
</evidence>
<dbReference type="SMART" id="SM01156">
    <property type="entry name" value="DUF1716"/>
    <property type="match status" value="1"/>
</dbReference>
<keyword evidence="5" id="KW-0539">Nucleus</keyword>
<dbReference type="InterPro" id="IPR039678">
    <property type="entry name" value="CTNNBL1"/>
</dbReference>
<feature type="domain" description="Beta-catenin-like protein 1 N-terminal" evidence="7">
    <location>
        <begin position="99"/>
        <end position="218"/>
    </location>
</feature>
<evidence type="ECO:0000259" key="7">
    <source>
        <dbReference type="SMART" id="SM01156"/>
    </source>
</evidence>
<keyword evidence="4" id="KW-0175">Coiled coil</keyword>
<dbReference type="Proteomes" id="UP001583186">
    <property type="component" value="Unassembled WGS sequence"/>
</dbReference>
<keyword evidence="3" id="KW-0677">Repeat</keyword>
<comment type="caution">
    <text evidence="8">The sequence shown here is derived from an EMBL/GenBank/DDBJ whole genome shotgun (WGS) entry which is preliminary data.</text>
</comment>